<dbReference type="Gene3D" id="6.10.140.1340">
    <property type="match status" value="1"/>
</dbReference>
<dbReference type="SMART" id="SM00450">
    <property type="entry name" value="RHOD"/>
    <property type="match status" value="1"/>
</dbReference>
<name>A0A919L1T0_9ACTN</name>
<evidence type="ECO:0000313" key="4">
    <source>
        <dbReference type="Proteomes" id="UP000617734"/>
    </source>
</evidence>
<dbReference type="PROSITE" id="PS50206">
    <property type="entry name" value="RHODANESE_3"/>
    <property type="match status" value="1"/>
</dbReference>
<reference evidence="3" key="2">
    <citation type="submission" date="2020-09" db="EMBL/GenBank/DDBJ databases">
        <authorList>
            <person name="Sun Q."/>
            <person name="Ohkuma M."/>
        </authorList>
    </citation>
    <scope>NUCLEOTIDE SEQUENCE</scope>
    <source>
        <strain evidence="3">JCM 4646</strain>
    </source>
</reference>
<keyword evidence="4" id="KW-1185">Reference proteome</keyword>
<dbReference type="AlphaFoldDB" id="A0A919L1T0"/>
<proteinExistence type="predicted"/>
<dbReference type="EMBL" id="BNBO01000049">
    <property type="protein sequence ID" value="GHH80773.1"/>
    <property type="molecule type" value="Genomic_DNA"/>
</dbReference>
<dbReference type="Proteomes" id="UP000617734">
    <property type="component" value="Unassembled WGS sequence"/>
</dbReference>
<dbReference type="PANTHER" id="PTHR43031">
    <property type="entry name" value="FAD-DEPENDENT OXIDOREDUCTASE"/>
    <property type="match status" value="1"/>
</dbReference>
<comment type="caution">
    <text evidence="3">The sequence shown here is derived from an EMBL/GenBank/DDBJ whole genome shotgun (WGS) entry which is preliminary data.</text>
</comment>
<dbReference type="InterPro" id="IPR001763">
    <property type="entry name" value="Rhodanese-like_dom"/>
</dbReference>
<feature type="region of interest" description="Disordered" evidence="1">
    <location>
        <begin position="31"/>
        <end position="60"/>
    </location>
</feature>
<organism evidence="3 4">
    <name type="scientific">Kitasatospora indigofera</name>
    <dbReference type="NCBI Taxonomy" id="67307"/>
    <lineage>
        <taxon>Bacteria</taxon>
        <taxon>Bacillati</taxon>
        <taxon>Actinomycetota</taxon>
        <taxon>Actinomycetes</taxon>
        <taxon>Kitasatosporales</taxon>
        <taxon>Streptomycetaceae</taxon>
        <taxon>Kitasatospora</taxon>
    </lineage>
</organism>
<dbReference type="Pfam" id="PF00581">
    <property type="entry name" value="Rhodanese"/>
    <property type="match status" value="1"/>
</dbReference>
<dbReference type="PANTHER" id="PTHR43031:SF1">
    <property type="entry name" value="PYRIDINE NUCLEOTIDE-DISULPHIDE OXIDOREDUCTASE"/>
    <property type="match status" value="1"/>
</dbReference>
<dbReference type="InterPro" id="IPR050229">
    <property type="entry name" value="GlpE_sulfurtransferase"/>
</dbReference>
<dbReference type="CDD" id="cd00158">
    <property type="entry name" value="RHOD"/>
    <property type="match status" value="1"/>
</dbReference>
<feature type="domain" description="Rhodanese" evidence="2">
    <location>
        <begin position="73"/>
        <end position="163"/>
    </location>
</feature>
<accession>A0A919L1T0</accession>
<gene>
    <name evidence="3" type="ORF">GCM10018781_61920</name>
</gene>
<evidence type="ECO:0000259" key="2">
    <source>
        <dbReference type="PROSITE" id="PS50206"/>
    </source>
</evidence>
<dbReference type="SUPFAM" id="SSF52821">
    <property type="entry name" value="Rhodanese/Cell cycle control phosphatase"/>
    <property type="match status" value="1"/>
</dbReference>
<protein>
    <recommendedName>
        <fullName evidence="2">Rhodanese domain-containing protein</fullName>
    </recommendedName>
</protein>
<evidence type="ECO:0000313" key="3">
    <source>
        <dbReference type="EMBL" id="GHH80773.1"/>
    </source>
</evidence>
<dbReference type="Pfam" id="PF11127">
    <property type="entry name" value="YgaP-like_TM"/>
    <property type="match status" value="1"/>
</dbReference>
<feature type="compositionally biased region" description="Low complexity" evidence="1">
    <location>
        <begin position="48"/>
        <end position="60"/>
    </location>
</feature>
<sequence>MSRPLVTGPSCRCAHGPAPAFPDTPLGISRLMNGAPMAENPTPPAAPTAPSITPAAPTAPSITPAALERLRRDGRGPRVLDVRTAGEFRTAHIPGSRNVPLDLLREHRSALRAHLDGDVVLVCRSGARAAQAGALLAGAGLPGLRVLAGGMTAWEVLGAPVDRGAGRWDLERQVRLVAGSVVLATGLAGVLRPRVHLAGTAVGAGLVYAALSNTCAMGGLLARLPYNRGPRPDIRAVVADLRGKP</sequence>
<dbReference type="InterPro" id="IPR036873">
    <property type="entry name" value="Rhodanese-like_dom_sf"/>
</dbReference>
<evidence type="ECO:0000256" key="1">
    <source>
        <dbReference type="SAM" id="MobiDB-lite"/>
    </source>
</evidence>
<reference evidence="3" key="1">
    <citation type="journal article" date="2014" name="Int. J. Syst. Evol. Microbiol.">
        <title>Complete genome sequence of Corynebacterium casei LMG S-19264T (=DSM 44701T), isolated from a smear-ripened cheese.</title>
        <authorList>
            <consortium name="US DOE Joint Genome Institute (JGI-PGF)"/>
            <person name="Walter F."/>
            <person name="Albersmeier A."/>
            <person name="Kalinowski J."/>
            <person name="Ruckert C."/>
        </authorList>
    </citation>
    <scope>NUCLEOTIDE SEQUENCE</scope>
    <source>
        <strain evidence="3">JCM 4646</strain>
    </source>
</reference>
<dbReference type="InterPro" id="IPR021309">
    <property type="entry name" value="YgaP-like_TM"/>
</dbReference>
<dbReference type="Gene3D" id="3.40.250.10">
    <property type="entry name" value="Rhodanese-like domain"/>
    <property type="match status" value="1"/>
</dbReference>